<evidence type="ECO:0000256" key="4">
    <source>
        <dbReference type="ARBA" id="ARBA00022989"/>
    </source>
</evidence>
<dbReference type="PANTHER" id="PTHR30250:SF11">
    <property type="entry name" value="O-ANTIGEN TRANSPORTER-RELATED"/>
    <property type="match status" value="1"/>
</dbReference>
<evidence type="ECO:0000313" key="7">
    <source>
        <dbReference type="EMBL" id="ARE12416.1"/>
    </source>
</evidence>
<keyword evidence="2" id="KW-1003">Cell membrane</keyword>
<feature type="transmembrane region" description="Helical" evidence="6">
    <location>
        <begin position="421"/>
        <end position="441"/>
    </location>
</feature>
<evidence type="ECO:0000256" key="3">
    <source>
        <dbReference type="ARBA" id="ARBA00022692"/>
    </source>
</evidence>
<dbReference type="Pfam" id="PF01943">
    <property type="entry name" value="Polysacc_synt"/>
    <property type="match status" value="1"/>
</dbReference>
<dbReference type="PANTHER" id="PTHR30250">
    <property type="entry name" value="PST FAMILY PREDICTED COLANIC ACID TRANSPORTER"/>
    <property type="match status" value="1"/>
</dbReference>
<sequence length="626" mass="71877">MNNTIHDFYHINKMKLIKNFILNSSYQLLLIILPLITAPYISRVIGAHGVGIYAFTGANVQYFILFAVLGTATYGNREIAYHQNDKYKRSQIFWGINFLSWITATFSFIAFFFFILLTHEYQNIYIWQSLLILASLFDISWYFMGREKFKVTVTRNFIIKILTVISIFVFVRNHNDLPIYVAIMGIGSLLGSLSLWPYLRHEINKPNLRYLNLKKHLHYTVILFIPTIATQIYLVANKSMIGLMDSVTHAGFYQQADTIIKMALSVIGTIGVVMLPRIASMHSEGNMKGIRASIVKTFNIATGISFGIFFGILGIALHFAPFFFGKSFEMVGVIMMLEAPIIIFIPMSNVFGIQYLLPLNRMRAFTLSVTFGAVLNIIINFALIPLLGVIGATVATVVSEFAVTAYQYLSIRKEFSFSDLFGGLWKYFISGLLMFVVVFWMNQSFKMTIIQLILQIILGVLIYTLSNILLKTQLWLMASELLGKMKNRVSRNHIRIDQKQESLEHPLDTIKASLDQFAILFQEIDEKKILSHKNFLTNLNNFDNALKNVTFNDDLNKNDIIRLSDFIAELSIIMSKKRDYLKVQDQEHLYQFAQGLNILASKMEKIAQEEYSPKELKEWFRKELGE</sequence>
<evidence type="ECO:0000313" key="8">
    <source>
        <dbReference type="Proteomes" id="UP000192067"/>
    </source>
</evidence>
<dbReference type="GO" id="GO:0005886">
    <property type="term" value="C:plasma membrane"/>
    <property type="evidence" value="ECO:0007669"/>
    <property type="project" value="UniProtKB-SubCell"/>
</dbReference>
<dbReference type="RefSeq" id="WP_242417822.1">
    <property type="nucleotide sequence ID" value="NZ_CP015903.2"/>
</dbReference>
<dbReference type="AlphaFoldDB" id="A0AAC9R0X7"/>
<accession>A0AAC9R0X7</accession>
<feature type="transmembrane region" description="Helical" evidence="6">
    <location>
        <begin position="92"/>
        <end position="118"/>
    </location>
</feature>
<dbReference type="InterPro" id="IPR002797">
    <property type="entry name" value="Polysacc_synth"/>
</dbReference>
<feature type="transmembrane region" description="Helical" evidence="6">
    <location>
        <begin position="300"/>
        <end position="324"/>
    </location>
</feature>
<feature type="transmembrane region" description="Helical" evidence="6">
    <location>
        <begin position="20"/>
        <end position="40"/>
    </location>
</feature>
<keyword evidence="5 6" id="KW-0472">Membrane</keyword>
<evidence type="ECO:0000256" key="5">
    <source>
        <dbReference type="ARBA" id="ARBA00023136"/>
    </source>
</evidence>
<feature type="transmembrane region" description="Helical" evidence="6">
    <location>
        <begin position="447"/>
        <end position="470"/>
    </location>
</feature>
<feature type="transmembrane region" description="Helical" evidence="6">
    <location>
        <begin position="259"/>
        <end position="279"/>
    </location>
</feature>
<evidence type="ECO:0000256" key="6">
    <source>
        <dbReference type="SAM" id="Phobius"/>
    </source>
</evidence>
<dbReference type="InterPro" id="IPR050833">
    <property type="entry name" value="Poly_Biosynth_Transport"/>
</dbReference>
<dbReference type="CDD" id="cd13128">
    <property type="entry name" value="MATE_Wzx_like"/>
    <property type="match status" value="1"/>
</dbReference>
<comment type="subcellular location">
    <subcellularLocation>
        <location evidence="1">Cell membrane</location>
        <topology evidence="1">Multi-pass membrane protein</topology>
    </subcellularLocation>
</comment>
<keyword evidence="3 6" id="KW-0812">Transmembrane</keyword>
<feature type="transmembrane region" description="Helical" evidence="6">
    <location>
        <begin position="330"/>
        <end position="352"/>
    </location>
</feature>
<feature type="transmembrane region" description="Helical" evidence="6">
    <location>
        <begin position="124"/>
        <end position="144"/>
    </location>
</feature>
<protein>
    <submittedName>
        <fullName evidence="7">Polysaccharide Transporter PST family</fullName>
    </submittedName>
</protein>
<keyword evidence="4 6" id="KW-1133">Transmembrane helix</keyword>
<reference evidence="7 8" key="1">
    <citation type="journal article" date="2017" name="BMC Genomics">
        <title>Comparative and functional genomics of the Lactococcus lactis taxon; insights into evolution and niche adaptation.</title>
        <authorList>
            <person name="Kelleher P."/>
            <person name="Bottacini F."/>
            <person name="Mahony J."/>
            <person name="Kilcawley K.N."/>
            <person name="van Sinderen D."/>
        </authorList>
    </citation>
    <scope>NUCLEOTIDE SEQUENCE [LARGE SCALE GENOMIC DNA]</scope>
    <source>
        <strain evidence="7 8">UC11</strain>
    </source>
</reference>
<feature type="transmembrane region" description="Helical" evidence="6">
    <location>
        <begin position="364"/>
        <end position="383"/>
    </location>
</feature>
<name>A0AAC9R0X7_LACLL</name>
<evidence type="ECO:0000256" key="2">
    <source>
        <dbReference type="ARBA" id="ARBA00022475"/>
    </source>
</evidence>
<feature type="transmembrane region" description="Helical" evidence="6">
    <location>
        <begin position="389"/>
        <end position="409"/>
    </location>
</feature>
<gene>
    <name evidence="7" type="ORF">LLUC11_0080</name>
</gene>
<dbReference type="EMBL" id="CP015904">
    <property type="protein sequence ID" value="ARE12416.1"/>
    <property type="molecule type" value="Genomic_DNA"/>
</dbReference>
<evidence type="ECO:0000256" key="1">
    <source>
        <dbReference type="ARBA" id="ARBA00004651"/>
    </source>
</evidence>
<dbReference type="Proteomes" id="UP000192067">
    <property type="component" value="Chromosome"/>
</dbReference>
<feature type="transmembrane region" description="Helical" evidence="6">
    <location>
        <begin position="177"/>
        <end position="196"/>
    </location>
</feature>
<feature type="transmembrane region" description="Helical" evidence="6">
    <location>
        <begin position="153"/>
        <end position="171"/>
    </location>
</feature>
<feature type="transmembrane region" description="Helical" evidence="6">
    <location>
        <begin position="52"/>
        <end position="72"/>
    </location>
</feature>
<proteinExistence type="predicted"/>
<feature type="transmembrane region" description="Helical" evidence="6">
    <location>
        <begin position="217"/>
        <end position="236"/>
    </location>
</feature>
<organism evidence="7 8">
    <name type="scientific">Lactococcus lactis subsp. lactis</name>
    <name type="common">Streptococcus lactis</name>
    <dbReference type="NCBI Taxonomy" id="1360"/>
    <lineage>
        <taxon>Bacteria</taxon>
        <taxon>Bacillati</taxon>
        <taxon>Bacillota</taxon>
        <taxon>Bacilli</taxon>
        <taxon>Lactobacillales</taxon>
        <taxon>Streptococcaceae</taxon>
        <taxon>Lactococcus</taxon>
    </lineage>
</organism>